<dbReference type="KEGG" id="xba:C7S18_05890"/>
<feature type="domain" description="N-acetyltransferase" evidence="1">
    <location>
        <begin position="96"/>
        <end position="239"/>
    </location>
</feature>
<dbReference type="CDD" id="cd04301">
    <property type="entry name" value="NAT_SF"/>
    <property type="match status" value="1"/>
</dbReference>
<dbReference type="EMBL" id="CP027860">
    <property type="protein sequence ID" value="AVP96757.1"/>
    <property type="molecule type" value="Genomic_DNA"/>
</dbReference>
<accession>A0A2P1PPI9</accession>
<dbReference type="GO" id="GO:0016747">
    <property type="term" value="F:acyltransferase activity, transferring groups other than amino-acyl groups"/>
    <property type="evidence" value="ECO:0007669"/>
    <property type="project" value="InterPro"/>
</dbReference>
<evidence type="ECO:0000313" key="3">
    <source>
        <dbReference type="Proteomes" id="UP000241074"/>
    </source>
</evidence>
<dbReference type="Gene3D" id="3.40.630.30">
    <property type="match status" value="1"/>
</dbReference>
<name>A0A2P1PPI9_9GAMM</name>
<reference evidence="2 3" key="1">
    <citation type="submission" date="2018-03" db="EMBL/GenBank/DDBJ databases">
        <title>Ahniella affigens gen. nov., sp. nov., a gammaproteobacterium isolated from sandy soil near a stream.</title>
        <authorList>
            <person name="Ko Y."/>
            <person name="Kim J.-H."/>
        </authorList>
    </citation>
    <scope>NUCLEOTIDE SEQUENCE [LARGE SCALE GENOMIC DNA]</scope>
    <source>
        <strain evidence="2 3">D13</strain>
    </source>
</reference>
<dbReference type="InterPro" id="IPR000182">
    <property type="entry name" value="GNAT_dom"/>
</dbReference>
<dbReference type="Proteomes" id="UP000241074">
    <property type="component" value="Chromosome"/>
</dbReference>
<dbReference type="PROSITE" id="PS51186">
    <property type="entry name" value="GNAT"/>
    <property type="match status" value="1"/>
</dbReference>
<dbReference type="AlphaFoldDB" id="A0A2P1PPI9"/>
<reference evidence="2 3" key="2">
    <citation type="submission" date="2018-03" db="EMBL/GenBank/DDBJ databases">
        <authorList>
            <person name="Keele B.F."/>
        </authorList>
    </citation>
    <scope>NUCLEOTIDE SEQUENCE [LARGE SCALE GENOMIC DNA]</scope>
    <source>
        <strain evidence="2 3">D13</strain>
    </source>
</reference>
<evidence type="ECO:0000259" key="1">
    <source>
        <dbReference type="PROSITE" id="PS51186"/>
    </source>
</evidence>
<sequence length="239" mass="26873">MHAIHSRTPRDEPPLHPLDVPVWSSLSTLHAPLALAAGPARRYPKEIGPFIALPPGEHASAAELEALVDAQDEVFLLGQTISAPTGWLTDYLGDLLQMHCVEPPKLDRELAIQALTEPHHKRDVRELTALVYPHYFRSETMRLGRYFGIYERGRLAAMIGERMGTPAHRELSAVCTHPEFTGRGLARHLFAWLTLDLLAKGQQPFLHVAAQNKRAIDLYEQNGFTVRIEIPFYGLRRQA</sequence>
<keyword evidence="3" id="KW-1185">Reference proteome</keyword>
<evidence type="ECO:0000313" key="2">
    <source>
        <dbReference type="EMBL" id="AVP96757.1"/>
    </source>
</evidence>
<keyword evidence="2" id="KW-0808">Transferase</keyword>
<organism evidence="2 3">
    <name type="scientific">Ahniella affigens</name>
    <dbReference type="NCBI Taxonomy" id="2021234"/>
    <lineage>
        <taxon>Bacteria</taxon>
        <taxon>Pseudomonadati</taxon>
        <taxon>Pseudomonadota</taxon>
        <taxon>Gammaproteobacteria</taxon>
        <taxon>Lysobacterales</taxon>
        <taxon>Rhodanobacteraceae</taxon>
        <taxon>Ahniella</taxon>
    </lineage>
</organism>
<dbReference type="Pfam" id="PF08445">
    <property type="entry name" value="FR47"/>
    <property type="match status" value="1"/>
</dbReference>
<protein>
    <submittedName>
        <fullName evidence="2">GNAT family N-acetyltransferase</fullName>
    </submittedName>
</protein>
<dbReference type="InterPro" id="IPR013653">
    <property type="entry name" value="GCN5-like_dom"/>
</dbReference>
<dbReference type="InterPro" id="IPR016181">
    <property type="entry name" value="Acyl_CoA_acyltransferase"/>
</dbReference>
<dbReference type="OrthoDB" id="9796919at2"/>
<gene>
    <name evidence="2" type="ORF">C7S18_05890</name>
</gene>
<dbReference type="SUPFAM" id="SSF55729">
    <property type="entry name" value="Acyl-CoA N-acyltransferases (Nat)"/>
    <property type="match status" value="1"/>
</dbReference>
<proteinExistence type="predicted"/>